<dbReference type="Proteomes" id="UP001652700">
    <property type="component" value="Unplaced"/>
</dbReference>
<feature type="region of interest" description="Disordered" evidence="1">
    <location>
        <begin position="38"/>
        <end position="91"/>
    </location>
</feature>
<sequence length="233" mass="26635">MSDGRKRLSGAEYKRLADLKAKREQKVIEQTHKISSFFKKPNPNCTLSTTTSTSTSNVEDESPTNRLREIEIESESEDTKRTTEDRPSCEEVTVTNPNLNEFNETDIANPTLKSFNTIEDPALWKIDDSTRDYVCKHGFEQDLNKLNFEASKRLIGEQFRFLSPGFFKTQLVNGKEIRSYLMHSESTGKLFCVPCQLFGGTTKIATQGFDDWKHGDSLKNMITQQSINLVCWQ</sequence>
<evidence type="ECO:0000313" key="3">
    <source>
        <dbReference type="Proteomes" id="UP001652700"/>
    </source>
</evidence>
<evidence type="ECO:0008006" key="4">
    <source>
        <dbReference type="Google" id="ProtNLM"/>
    </source>
</evidence>
<reference evidence="2" key="1">
    <citation type="submission" date="2025-05" db="UniProtKB">
        <authorList>
            <consortium name="EnsemblMetazoa"/>
        </authorList>
    </citation>
    <scope>IDENTIFICATION</scope>
</reference>
<organism evidence="2 3">
    <name type="scientific">Diabrotica virgifera virgifera</name>
    <name type="common">western corn rootworm</name>
    <dbReference type="NCBI Taxonomy" id="50390"/>
    <lineage>
        <taxon>Eukaryota</taxon>
        <taxon>Metazoa</taxon>
        <taxon>Ecdysozoa</taxon>
        <taxon>Arthropoda</taxon>
        <taxon>Hexapoda</taxon>
        <taxon>Insecta</taxon>
        <taxon>Pterygota</taxon>
        <taxon>Neoptera</taxon>
        <taxon>Endopterygota</taxon>
        <taxon>Coleoptera</taxon>
        <taxon>Polyphaga</taxon>
        <taxon>Cucujiformia</taxon>
        <taxon>Chrysomeloidea</taxon>
        <taxon>Chrysomelidae</taxon>
        <taxon>Galerucinae</taxon>
        <taxon>Diabroticina</taxon>
        <taxon>Diabroticites</taxon>
        <taxon>Diabrotica</taxon>
    </lineage>
</organism>
<proteinExistence type="predicted"/>
<protein>
    <recommendedName>
        <fullName evidence="4">Zinc finger MYM-type protein 5-like</fullName>
    </recommendedName>
</protein>
<evidence type="ECO:0000256" key="1">
    <source>
        <dbReference type="SAM" id="MobiDB-lite"/>
    </source>
</evidence>
<feature type="compositionally biased region" description="Low complexity" evidence="1">
    <location>
        <begin position="46"/>
        <end position="56"/>
    </location>
</feature>
<name>A0ABM5KAB9_DIAVI</name>
<dbReference type="GeneID" id="126884869"/>
<accession>A0ABM5KAB9</accession>
<keyword evidence="3" id="KW-1185">Reference proteome</keyword>
<feature type="compositionally biased region" description="Basic and acidic residues" evidence="1">
    <location>
        <begin position="66"/>
        <end position="89"/>
    </location>
</feature>
<evidence type="ECO:0000313" key="2">
    <source>
        <dbReference type="EnsemblMetazoa" id="XP_050507135.1"/>
    </source>
</evidence>
<dbReference type="RefSeq" id="XP_050507135.1">
    <property type="nucleotide sequence ID" value="XM_050651178.1"/>
</dbReference>
<dbReference type="EnsemblMetazoa" id="XM_050651178.1">
    <property type="protein sequence ID" value="XP_050507135.1"/>
    <property type="gene ID" value="LOC126884869"/>
</dbReference>